<name>D3RZL4_FERPA</name>
<organism evidence="2 3">
    <name type="scientific">Ferroglobus placidus (strain DSM 10642 / AEDII12DO)</name>
    <dbReference type="NCBI Taxonomy" id="589924"/>
    <lineage>
        <taxon>Archaea</taxon>
        <taxon>Methanobacteriati</taxon>
        <taxon>Methanobacteriota</taxon>
        <taxon>Archaeoglobi</taxon>
        <taxon>Archaeoglobales</taxon>
        <taxon>Archaeoglobaceae</taxon>
        <taxon>Ferroglobus</taxon>
    </lineage>
</organism>
<evidence type="ECO:0000313" key="2">
    <source>
        <dbReference type="EMBL" id="ADC65927.1"/>
    </source>
</evidence>
<feature type="transmembrane region" description="Helical" evidence="1">
    <location>
        <begin position="59"/>
        <end position="77"/>
    </location>
</feature>
<dbReference type="RefSeq" id="WP_012966266.1">
    <property type="nucleotide sequence ID" value="NC_013849.1"/>
</dbReference>
<dbReference type="OrthoDB" id="50040at2157"/>
<reference evidence="3" key="1">
    <citation type="submission" date="2010-02" db="EMBL/GenBank/DDBJ databases">
        <title>Complete sequence of Ferroglobus placidus DSM 10642.</title>
        <authorList>
            <consortium name="US DOE Joint Genome Institute"/>
            <person name="Lucas S."/>
            <person name="Copeland A."/>
            <person name="Lapidus A."/>
            <person name="Cheng J.-F."/>
            <person name="Bruce D."/>
            <person name="Goodwin L."/>
            <person name="Pitluck S."/>
            <person name="Saunders E."/>
            <person name="Brettin T."/>
            <person name="Detter J.C."/>
            <person name="Han C."/>
            <person name="Tapia R."/>
            <person name="Larimer F."/>
            <person name="Land M."/>
            <person name="Hauser L."/>
            <person name="Kyrpides N."/>
            <person name="Ivanova N."/>
            <person name="Holmes D."/>
            <person name="Lovley D."/>
            <person name="Kyrpides N."/>
            <person name="Anderson I.J."/>
            <person name="Woyke T."/>
        </authorList>
    </citation>
    <scope>NUCLEOTIDE SEQUENCE [LARGE SCALE GENOMIC DNA]</scope>
    <source>
        <strain evidence="3">DSM 10642 / AEDII12DO</strain>
    </source>
</reference>
<dbReference type="InterPro" id="IPR043941">
    <property type="entry name" value="EMC6-arch"/>
</dbReference>
<keyword evidence="1" id="KW-1133">Transmembrane helix</keyword>
<dbReference type="EMBL" id="CP001899">
    <property type="protein sequence ID" value="ADC65927.1"/>
    <property type="molecule type" value="Genomic_DNA"/>
</dbReference>
<dbReference type="GeneID" id="8779311"/>
<accession>D3RZL4</accession>
<dbReference type="PaxDb" id="589924-Ferp_1784"/>
<evidence type="ECO:0008006" key="4">
    <source>
        <dbReference type="Google" id="ProtNLM"/>
    </source>
</evidence>
<gene>
    <name evidence="2" type="ordered locus">Ferp_1784</name>
</gene>
<dbReference type="Proteomes" id="UP000002613">
    <property type="component" value="Chromosome"/>
</dbReference>
<sequence length="80" mass="9204">MKKTYLPILLGALAGIISYLITQDLRTRDAIGIVVLMAFVYIHKFILPKLGEKIETKDWVAIFFLSLCSWYVSWTLLLNL</sequence>
<proteinExistence type="predicted"/>
<dbReference type="KEGG" id="fpl:Ferp_1784"/>
<dbReference type="STRING" id="589924.Ferp_1784"/>
<evidence type="ECO:0000256" key="1">
    <source>
        <dbReference type="SAM" id="Phobius"/>
    </source>
</evidence>
<keyword evidence="3" id="KW-1185">Reference proteome</keyword>
<keyword evidence="1" id="KW-0812">Transmembrane</keyword>
<dbReference type="AlphaFoldDB" id="D3RZL4"/>
<keyword evidence="1" id="KW-0472">Membrane</keyword>
<dbReference type="Pfam" id="PF19094">
    <property type="entry name" value="EMC6_arch"/>
    <property type="match status" value="1"/>
</dbReference>
<dbReference type="eggNOG" id="arCOG02206">
    <property type="taxonomic scope" value="Archaea"/>
</dbReference>
<protein>
    <recommendedName>
        <fullName evidence="4">Permease</fullName>
    </recommendedName>
</protein>
<reference evidence="2 3" key="2">
    <citation type="journal article" date="2011" name="Stand. Genomic Sci.">
        <title>Complete genome sequence of Ferroglobus placidus AEDII12DO.</title>
        <authorList>
            <person name="Anderson I."/>
            <person name="Risso C."/>
            <person name="Holmes D."/>
            <person name="Lucas S."/>
            <person name="Copeland A."/>
            <person name="Lapidus A."/>
            <person name="Cheng J.F."/>
            <person name="Bruce D."/>
            <person name="Goodwin L."/>
            <person name="Pitluck S."/>
            <person name="Saunders E."/>
            <person name="Brettin T."/>
            <person name="Detter J.C."/>
            <person name="Han C."/>
            <person name="Tapia R."/>
            <person name="Larimer F."/>
            <person name="Land M."/>
            <person name="Hauser L."/>
            <person name="Woyke T."/>
            <person name="Lovley D."/>
            <person name="Kyrpides N."/>
            <person name="Ivanova N."/>
        </authorList>
    </citation>
    <scope>NUCLEOTIDE SEQUENCE [LARGE SCALE GENOMIC DNA]</scope>
    <source>
        <strain evidence="3">DSM 10642 / AEDII12DO</strain>
    </source>
</reference>
<dbReference type="HOGENOM" id="CLU_144574_1_1_2"/>
<evidence type="ECO:0000313" key="3">
    <source>
        <dbReference type="Proteomes" id="UP000002613"/>
    </source>
</evidence>
<feature type="transmembrane region" description="Helical" evidence="1">
    <location>
        <begin position="30"/>
        <end position="47"/>
    </location>
</feature>